<sequence length="180" mass="19970">MLDESNLITIAEGPTMVEIEARLREQAEKEIERQKEIFVRKLAEQKARLDELQKLLEQVLAGFRAQPTSLPAPTAIQASVKPPTAYYIIKLAAPPASMQVTQPVVSKSMPIVQGLQRDHSIDGSILDVHTAQENISPEIHPGVGASTRDIHHICRVGNSPEYSSYLTQDNRVKGLKKMKI</sequence>
<dbReference type="Proteomes" id="UP000887565">
    <property type="component" value="Unplaced"/>
</dbReference>
<feature type="coiled-coil region" evidence="1">
    <location>
        <begin position="17"/>
        <end position="62"/>
    </location>
</feature>
<keyword evidence="1" id="KW-0175">Coiled coil</keyword>
<keyword evidence="2" id="KW-1185">Reference proteome</keyword>
<evidence type="ECO:0000313" key="3">
    <source>
        <dbReference type="WBParaSite" id="nRc.2.0.1.t23359-RA"/>
    </source>
</evidence>
<proteinExistence type="predicted"/>
<reference evidence="3" key="1">
    <citation type="submission" date="2022-11" db="UniProtKB">
        <authorList>
            <consortium name="WormBaseParasite"/>
        </authorList>
    </citation>
    <scope>IDENTIFICATION</scope>
</reference>
<evidence type="ECO:0000256" key="1">
    <source>
        <dbReference type="SAM" id="Coils"/>
    </source>
</evidence>
<organism evidence="2 3">
    <name type="scientific">Romanomermis culicivorax</name>
    <name type="common">Nematode worm</name>
    <dbReference type="NCBI Taxonomy" id="13658"/>
    <lineage>
        <taxon>Eukaryota</taxon>
        <taxon>Metazoa</taxon>
        <taxon>Ecdysozoa</taxon>
        <taxon>Nematoda</taxon>
        <taxon>Enoplea</taxon>
        <taxon>Dorylaimia</taxon>
        <taxon>Mermithida</taxon>
        <taxon>Mermithoidea</taxon>
        <taxon>Mermithidae</taxon>
        <taxon>Romanomermis</taxon>
    </lineage>
</organism>
<protein>
    <submittedName>
        <fullName evidence="3">Uncharacterized protein</fullName>
    </submittedName>
</protein>
<evidence type="ECO:0000313" key="2">
    <source>
        <dbReference type="Proteomes" id="UP000887565"/>
    </source>
</evidence>
<dbReference type="AlphaFoldDB" id="A0A915JA50"/>
<accession>A0A915JA50</accession>
<dbReference type="WBParaSite" id="nRc.2.0.1.t23359-RA">
    <property type="protein sequence ID" value="nRc.2.0.1.t23359-RA"/>
    <property type="gene ID" value="nRc.2.0.1.g23359"/>
</dbReference>
<name>A0A915JA50_ROMCU</name>